<gene>
    <name evidence="1" type="ordered locus">DNO_0122</name>
</gene>
<accession>A5EWP0</accession>
<evidence type="ECO:0000313" key="2">
    <source>
        <dbReference type="Proteomes" id="UP000000248"/>
    </source>
</evidence>
<dbReference type="EMBL" id="CP000513">
    <property type="protein sequence ID" value="ABQ14322.1"/>
    <property type="molecule type" value="Genomic_DNA"/>
</dbReference>
<dbReference type="OrthoDB" id="9768183at2"/>
<proteinExistence type="predicted"/>
<dbReference type="Proteomes" id="UP000000248">
    <property type="component" value="Chromosome"/>
</dbReference>
<name>A5EWP0_DICNV</name>
<organism evidence="1 2">
    <name type="scientific">Dichelobacter nodosus (strain VCS1703A)</name>
    <dbReference type="NCBI Taxonomy" id="246195"/>
    <lineage>
        <taxon>Bacteria</taxon>
        <taxon>Pseudomonadati</taxon>
        <taxon>Pseudomonadota</taxon>
        <taxon>Gammaproteobacteria</taxon>
        <taxon>Cardiobacteriales</taxon>
        <taxon>Cardiobacteriaceae</taxon>
        <taxon>Dichelobacter</taxon>
    </lineage>
</organism>
<keyword evidence="2" id="KW-1185">Reference proteome</keyword>
<reference evidence="1 2" key="1">
    <citation type="journal article" date="2007" name="Nat. Biotechnol.">
        <title>Genome sequence and identification of candidate vaccine antigens from the animal pathogen Dichelobacter nodosus.</title>
        <authorList>
            <person name="Myers G.S."/>
            <person name="Parker D."/>
            <person name="Al-Hasani K."/>
            <person name="Kennan R.M."/>
            <person name="Seemann T."/>
            <person name="Ren Q."/>
            <person name="Badger J.H."/>
            <person name="Selengut J.D."/>
            <person name="Deboy R.T."/>
            <person name="Tettelin H."/>
            <person name="Boyce J.D."/>
            <person name="McCarl V.P."/>
            <person name="Han X."/>
            <person name="Nelson W.C."/>
            <person name="Madupu R."/>
            <person name="Mohamoud Y."/>
            <person name="Holley T."/>
            <person name="Fedorova N."/>
            <person name="Khouri H."/>
            <person name="Bottomley S.P."/>
            <person name="Whittington R.J."/>
            <person name="Adler B."/>
            <person name="Songer J.G."/>
            <person name="Rood J.I."/>
            <person name="Paulsen I.T."/>
        </authorList>
    </citation>
    <scope>NUCLEOTIDE SEQUENCE [LARGE SCALE GENOMIC DNA]</scope>
    <source>
        <strain evidence="1 2">VCS1703A</strain>
    </source>
</reference>
<dbReference type="RefSeq" id="WP_011927873.1">
    <property type="nucleotide sequence ID" value="NC_009446.1"/>
</dbReference>
<protein>
    <submittedName>
        <fullName evidence="1">Uncharacterized protein</fullName>
    </submittedName>
</protein>
<dbReference type="SUPFAM" id="SSF53850">
    <property type="entry name" value="Periplasmic binding protein-like II"/>
    <property type="match status" value="1"/>
</dbReference>
<sequence>MNIHILKLKGLDPEDKGILVRWQDKELLDKIQTGLRNLRANGEYDAIVHKWIR</sequence>
<dbReference type="KEGG" id="dno:DNO_0122"/>
<dbReference type="eggNOG" id="COG0834">
    <property type="taxonomic scope" value="Bacteria"/>
</dbReference>
<dbReference type="HOGENOM" id="CLU_3060974_0_0_6"/>
<evidence type="ECO:0000313" key="1">
    <source>
        <dbReference type="EMBL" id="ABQ14322.1"/>
    </source>
</evidence>
<dbReference type="Gene3D" id="3.40.190.10">
    <property type="entry name" value="Periplasmic binding protein-like II"/>
    <property type="match status" value="1"/>
</dbReference>
<dbReference type="AlphaFoldDB" id="A5EWP0"/>